<feature type="transmembrane region" description="Helical" evidence="1">
    <location>
        <begin position="21"/>
        <end position="38"/>
    </location>
</feature>
<proteinExistence type="predicted"/>
<reference evidence="2" key="1">
    <citation type="submission" date="2021-01" db="EMBL/GenBank/DDBJ databases">
        <title>Whole genome shotgun sequence of Virgisporangium aliadipatigenens NBRC 105644.</title>
        <authorList>
            <person name="Komaki H."/>
            <person name="Tamura T."/>
        </authorList>
    </citation>
    <scope>NUCLEOTIDE SEQUENCE</scope>
    <source>
        <strain evidence="2">NBRC 105644</strain>
    </source>
</reference>
<dbReference type="Proteomes" id="UP000619260">
    <property type="component" value="Unassembled WGS sequence"/>
</dbReference>
<sequence length="154" mass="16707">MDTRQDLHRPGSLRLGERLGYTAAATVNLVLLYLIYAWPGWDVVPFLTERTPHVLGPVALSLVVGVAVNLAFSVGAVAWFTAYGRLLGSAVAWWSLVRIWAVFPFTFADDAVWRVPVRLVLAVALVGTAIDVIAQATRLVRELRGGGRRSVGPG</sequence>
<feature type="transmembrane region" description="Helical" evidence="1">
    <location>
        <begin position="58"/>
        <end position="79"/>
    </location>
</feature>
<dbReference type="EMBL" id="BOPF01000019">
    <property type="protein sequence ID" value="GIJ48068.1"/>
    <property type="molecule type" value="Genomic_DNA"/>
</dbReference>
<name>A0A8J3YQQ5_9ACTN</name>
<feature type="transmembrane region" description="Helical" evidence="1">
    <location>
        <begin position="86"/>
        <end position="107"/>
    </location>
</feature>
<evidence type="ECO:0000256" key="1">
    <source>
        <dbReference type="SAM" id="Phobius"/>
    </source>
</evidence>
<organism evidence="2 3">
    <name type="scientific">Virgisporangium aliadipatigenens</name>
    <dbReference type="NCBI Taxonomy" id="741659"/>
    <lineage>
        <taxon>Bacteria</taxon>
        <taxon>Bacillati</taxon>
        <taxon>Actinomycetota</taxon>
        <taxon>Actinomycetes</taxon>
        <taxon>Micromonosporales</taxon>
        <taxon>Micromonosporaceae</taxon>
        <taxon>Virgisporangium</taxon>
    </lineage>
</organism>
<evidence type="ECO:0000313" key="3">
    <source>
        <dbReference type="Proteomes" id="UP000619260"/>
    </source>
</evidence>
<dbReference type="RefSeq" id="WP_203901570.1">
    <property type="nucleotide sequence ID" value="NZ_BOPF01000019.1"/>
</dbReference>
<protein>
    <submittedName>
        <fullName evidence="2">Uncharacterized protein</fullName>
    </submittedName>
</protein>
<comment type="caution">
    <text evidence="2">The sequence shown here is derived from an EMBL/GenBank/DDBJ whole genome shotgun (WGS) entry which is preliminary data.</text>
</comment>
<keyword evidence="1" id="KW-1133">Transmembrane helix</keyword>
<feature type="transmembrane region" description="Helical" evidence="1">
    <location>
        <begin position="119"/>
        <end position="140"/>
    </location>
</feature>
<accession>A0A8J3YQQ5</accession>
<evidence type="ECO:0000313" key="2">
    <source>
        <dbReference type="EMBL" id="GIJ48068.1"/>
    </source>
</evidence>
<keyword evidence="3" id="KW-1185">Reference proteome</keyword>
<gene>
    <name evidence="2" type="ORF">Val02_49540</name>
</gene>
<keyword evidence="1" id="KW-0472">Membrane</keyword>
<dbReference type="AlphaFoldDB" id="A0A8J3YQQ5"/>
<keyword evidence="1" id="KW-0812">Transmembrane</keyword>